<protein>
    <recommendedName>
        <fullName evidence="2">Peptidase C39-like domain-containing protein</fullName>
    </recommendedName>
</protein>
<dbReference type="Proteomes" id="UP000186341">
    <property type="component" value="Unassembled WGS sequence"/>
</dbReference>
<keyword evidence="1" id="KW-0812">Transmembrane</keyword>
<feature type="transmembrane region" description="Helical" evidence="1">
    <location>
        <begin position="35"/>
        <end position="55"/>
    </location>
</feature>
<sequence>MSMNKKRRIKYPDLPLPVDKPAWSRKHGSYKHRNLVRIIVVAVLIGFGVYLTEWIRNGEILMNEPIMPQDTMPYLFQVDDPWADEEYGDGLIRETGCGPTSLAMVLTPFLVWQPSPADIARFSQEFGYYVDGIGTSWDLFTDYPAQFGVSVWQSEMDPVVIQNQVDQGNLLIFSMGPGDFTTSGHIIAAGKSDEDGFLNVHDPNSKQRSKKWAMSELFRQANAVFVLQKE</sequence>
<organism evidence="3 4">
    <name type="scientific">Ileibacterium valens</name>
    <dbReference type="NCBI Taxonomy" id="1862668"/>
    <lineage>
        <taxon>Bacteria</taxon>
        <taxon>Bacillati</taxon>
        <taxon>Bacillota</taxon>
        <taxon>Erysipelotrichia</taxon>
        <taxon>Erysipelotrichales</taxon>
        <taxon>Erysipelotrichaceae</taxon>
        <taxon>Ileibacterium</taxon>
    </lineage>
</organism>
<keyword evidence="1" id="KW-1133">Transmembrane helix</keyword>
<evidence type="ECO:0000313" key="4">
    <source>
        <dbReference type="Proteomes" id="UP000186341"/>
    </source>
</evidence>
<accession>A0A1U7NF57</accession>
<proteinExistence type="predicted"/>
<evidence type="ECO:0000256" key="1">
    <source>
        <dbReference type="SAM" id="Phobius"/>
    </source>
</evidence>
<reference evidence="3 4" key="1">
    <citation type="submission" date="2016-11" db="EMBL/GenBank/DDBJ databases">
        <title>Description of two novel members of the family Erysipelotrichaceae: Ileibacterium lipovorans gen. nov., sp. nov. and Dubosiella newyorkensis, gen. nov., sp. nov.</title>
        <authorList>
            <person name="Cox L.M."/>
            <person name="Sohn J."/>
            <person name="Tyrrell K.L."/>
            <person name="Citron D.M."/>
            <person name="Lawson P.A."/>
            <person name="Patel N.B."/>
            <person name="Iizumi T."/>
            <person name="Perez-Perez G.I."/>
            <person name="Goldstein E.J."/>
            <person name="Blaser M.J."/>
        </authorList>
    </citation>
    <scope>NUCLEOTIDE SEQUENCE [LARGE SCALE GENOMIC DNA]</scope>
    <source>
        <strain evidence="3 4">NYU-BL-A3</strain>
    </source>
</reference>
<keyword evidence="4" id="KW-1185">Reference proteome</keyword>
<gene>
    <name evidence="3" type="ORF">BO222_07955</name>
</gene>
<keyword evidence="1" id="KW-0472">Membrane</keyword>
<evidence type="ECO:0000259" key="2">
    <source>
        <dbReference type="Pfam" id="PF13529"/>
    </source>
</evidence>
<dbReference type="AlphaFoldDB" id="A0A1U7NF57"/>
<dbReference type="InterPro" id="IPR039564">
    <property type="entry name" value="Peptidase_C39-like"/>
</dbReference>
<feature type="domain" description="Peptidase C39-like" evidence="2">
    <location>
        <begin position="72"/>
        <end position="204"/>
    </location>
</feature>
<dbReference type="EMBL" id="MPJW01000155">
    <property type="protein sequence ID" value="OLU38687.1"/>
    <property type="molecule type" value="Genomic_DNA"/>
</dbReference>
<dbReference type="Gene3D" id="3.90.70.10">
    <property type="entry name" value="Cysteine proteinases"/>
    <property type="match status" value="1"/>
</dbReference>
<comment type="caution">
    <text evidence="3">The sequence shown here is derived from an EMBL/GenBank/DDBJ whole genome shotgun (WGS) entry which is preliminary data.</text>
</comment>
<name>A0A1U7NF57_9FIRM</name>
<dbReference type="Pfam" id="PF13529">
    <property type="entry name" value="Peptidase_C39_2"/>
    <property type="match status" value="1"/>
</dbReference>
<evidence type="ECO:0000313" key="3">
    <source>
        <dbReference type="EMBL" id="OLU38687.1"/>
    </source>
</evidence>